<dbReference type="GO" id="GO:0003676">
    <property type="term" value="F:nucleic acid binding"/>
    <property type="evidence" value="ECO:0007669"/>
    <property type="project" value="InterPro"/>
</dbReference>
<dbReference type="Proteomes" id="UP000619265">
    <property type="component" value="Unassembled WGS sequence"/>
</dbReference>
<evidence type="ECO:0000313" key="3">
    <source>
        <dbReference type="Proteomes" id="UP000619265"/>
    </source>
</evidence>
<proteinExistence type="predicted"/>
<name>A0A833TMJ1_JUGRE</name>
<comment type="caution">
    <text evidence="2">The sequence shown here is derived from an EMBL/GenBank/DDBJ whole genome shotgun (WGS) entry which is preliminary data.</text>
</comment>
<accession>A0A833TMJ1</accession>
<evidence type="ECO:0000259" key="1">
    <source>
        <dbReference type="Pfam" id="PF03732"/>
    </source>
</evidence>
<dbReference type="InterPro" id="IPR005162">
    <property type="entry name" value="Retrotrans_gag_dom"/>
</dbReference>
<evidence type="ECO:0000313" key="2">
    <source>
        <dbReference type="EMBL" id="KAF5451070.1"/>
    </source>
</evidence>
<dbReference type="EMBL" id="LIHL02000013">
    <property type="protein sequence ID" value="KAF5451070.1"/>
    <property type="molecule type" value="Genomic_DNA"/>
</dbReference>
<dbReference type="PANTHER" id="PTHR34222">
    <property type="entry name" value="GAG_PRE-INTEGRS DOMAIN-CONTAINING PROTEIN"/>
    <property type="match status" value="1"/>
</dbReference>
<reference evidence="2" key="2">
    <citation type="submission" date="2020-03" db="EMBL/GenBank/DDBJ databases">
        <title>Walnut 2.0.</title>
        <authorList>
            <person name="Marrano A."/>
            <person name="Britton M."/>
            <person name="Zimin A.V."/>
            <person name="Zaini P.A."/>
            <person name="Workman R."/>
            <person name="Puiu D."/>
            <person name="Bianco L."/>
            <person name="Allen B.J."/>
            <person name="Troggio M."/>
            <person name="Leslie C.A."/>
            <person name="Timp W."/>
            <person name="Dendekar A."/>
            <person name="Salzberg S.L."/>
            <person name="Neale D.B."/>
        </authorList>
    </citation>
    <scope>NUCLEOTIDE SEQUENCE</scope>
    <source>
        <tissue evidence="2">Leaves</tissue>
    </source>
</reference>
<dbReference type="Pfam" id="PF03732">
    <property type="entry name" value="Retrotrans_gag"/>
    <property type="match status" value="1"/>
</dbReference>
<protein>
    <recommendedName>
        <fullName evidence="1">Retrotransposon gag domain-containing protein</fullName>
    </recommendedName>
</protein>
<feature type="domain" description="Retrotransposon gag" evidence="1">
    <location>
        <begin position="66"/>
        <end position="138"/>
    </location>
</feature>
<dbReference type="InterPro" id="IPR036875">
    <property type="entry name" value="Znf_CCHC_sf"/>
</dbReference>
<gene>
    <name evidence="2" type="ORF">F2P56_031369</name>
</gene>
<dbReference type="Gramene" id="Jr13_29750_p1">
    <property type="protein sequence ID" value="cds.Jr13_29750_p1"/>
    <property type="gene ID" value="Jr13_29750"/>
</dbReference>
<dbReference type="AlphaFoldDB" id="A0A833TMJ1"/>
<organism evidence="2 3">
    <name type="scientific">Juglans regia</name>
    <name type="common">English walnut</name>
    <dbReference type="NCBI Taxonomy" id="51240"/>
    <lineage>
        <taxon>Eukaryota</taxon>
        <taxon>Viridiplantae</taxon>
        <taxon>Streptophyta</taxon>
        <taxon>Embryophyta</taxon>
        <taxon>Tracheophyta</taxon>
        <taxon>Spermatophyta</taxon>
        <taxon>Magnoliopsida</taxon>
        <taxon>eudicotyledons</taxon>
        <taxon>Gunneridae</taxon>
        <taxon>Pentapetalae</taxon>
        <taxon>rosids</taxon>
        <taxon>fabids</taxon>
        <taxon>Fagales</taxon>
        <taxon>Juglandaceae</taxon>
        <taxon>Juglans</taxon>
    </lineage>
</organism>
<dbReference type="PANTHER" id="PTHR34222:SF99">
    <property type="entry name" value="PROTEIN, PUTATIVE-RELATED"/>
    <property type="match status" value="1"/>
</dbReference>
<reference evidence="2" key="1">
    <citation type="submission" date="2015-10" db="EMBL/GenBank/DDBJ databases">
        <authorList>
            <person name="Martinez-Garcia P.J."/>
            <person name="Crepeau M.W."/>
            <person name="Puiu D."/>
            <person name="Gonzalez-Ibeas D."/>
            <person name="Whalen J."/>
            <person name="Stevens K."/>
            <person name="Paul R."/>
            <person name="Butterfield T."/>
            <person name="Britton M."/>
            <person name="Reagan R."/>
            <person name="Chakraborty S."/>
            <person name="Walawage S.L."/>
            <person name="Vasquez-Gross H.A."/>
            <person name="Cardeno C."/>
            <person name="Famula R."/>
            <person name="Pratt K."/>
            <person name="Kuruganti S."/>
            <person name="Aradhya M.K."/>
            <person name="Leslie C.A."/>
            <person name="Dandekar A.M."/>
            <person name="Salzberg S.L."/>
            <person name="Wegrzyn J.L."/>
            <person name="Langley C.H."/>
            <person name="Neale D.B."/>
        </authorList>
    </citation>
    <scope>NUCLEOTIDE SEQUENCE</scope>
    <source>
        <tissue evidence="2">Leaves</tissue>
    </source>
</reference>
<dbReference type="GO" id="GO:0008270">
    <property type="term" value="F:zinc ion binding"/>
    <property type="evidence" value="ECO:0007669"/>
    <property type="project" value="InterPro"/>
</dbReference>
<sequence length="455" mass="51290">MGTTPLFLWLLTTSPQKTTPPGPELYAELFEPKINLVFINDTLLKPQDLTDPLHEAWERCNALVVSWLQNSISSSLKSSIALVDDARQIWVELKYRFTQQNGHRIFQLKKALTGLNQENDSVSIYFGKLKTLWDELHIYDPLPDCTCGKLTILLDRYQRDCVIQFLMGLNESFHATRNQIMLLDPLPPINKIFSMIQQQEMQNHMLHVLPSPDSMALAVRQPYIPSKTPFKPPNSYKRDRPFCTHCKIQGHNLENCFKAGNAQPPLCTYCHLTGHVADKCYKLHGYPRHKFHAKNNSPNFSSAHLTSVEPVASADEKLAFTKDQYQQLLSLLQSKEASIANHSVSTVQTDCSSPSLMNGTHFCLTSSTQAHNKAHQTPWIIETDATDHMVCNTSFLSAITSNVSFVVRLPNGYTAPVSHIGTVKLTNTLDLLSWTTIGMGEIKNGLYHLIFGIVE</sequence>
<dbReference type="SUPFAM" id="SSF57756">
    <property type="entry name" value="Retrovirus zinc finger-like domains"/>
    <property type="match status" value="1"/>
</dbReference>